<feature type="domain" description="Zn(2)-C6 fungal-type" evidence="3">
    <location>
        <begin position="19"/>
        <end position="49"/>
    </location>
</feature>
<dbReference type="GO" id="GO:0001080">
    <property type="term" value="P:nitrogen catabolite activation of transcription from RNA polymerase II promoter"/>
    <property type="evidence" value="ECO:0007669"/>
    <property type="project" value="TreeGrafter"/>
</dbReference>
<feature type="compositionally biased region" description="Polar residues" evidence="2">
    <location>
        <begin position="220"/>
        <end position="236"/>
    </location>
</feature>
<dbReference type="Pfam" id="PF00172">
    <property type="entry name" value="Zn_clus"/>
    <property type="match status" value="1"/>
</dbReference>
<feature type="region of interest" description="Disordered" evidence="2">
    <location>
        <begin position="206"/>
        <end position="258"/>
    </location>
</feature>
<dbReference type="PANTHER" id="PTHR31668:SF4">
    <property type="entry name" value="TRANSCRIPTIONAL ACTIVATOR PROTEIN DAL81"/>
    <property type="match status" value="1"/>
</dbReference>
<dbReference type="CDD" id="cd00067">
    <property type="entry name" value="GAL4"/>
    <property type="match status" value="1"/>
</dbReference>
<comment type="caution">
    <text evidence="4">The sequence shown here is derived from an EMBL/GenBank/DDBJ whole genome shotgun (WGS) entry which is preliminary data.</text>
</comment>
<dbReference type="HOGENOM" id="CLU_026660_3_0_1"/>
<dbReference type="AlphaFoldDB" id="A0A086T6L1"/>
<organism evidence="4 5">
    <name type="scientific">Hapsidospora chrysogenum (strain ATCC 11550 / CBS 779.69 / DSM 880 / IAM 14645 / JCM 23072 / IMI 49137)</name>
    <name type="common">Acremonium chrysogenum</name>
    <dbReference type="NCBI Taxonomy" id="857340"/>
    <lineage>
        <taxon>Eukaryota</taxon>
        <taxon>Fungi</taxon>
        <taxon>Dikarya</taxon>
        <taxon>Ascomycota</taxon>
        <taxon>Pezizomycotina</taxon>
        <taxon>Sordariomycetes</taxon>
        <taxon>Hypocreomycetidae</taxon>
        <taxon>Hypocreales</taxon>
        <taxon>Bionectriaceae</taxon>
        <taxon>Hapsidospora</taxon>
    </lineage>
</organism>
<proteinExistence type="predicted"/>
<evidence type="ECO:0000256" key="2">
    <source>
        <dbReference type="SAM" id="MobiDB-lite"/>
    </source>
</evidence>
<dbReference type="SMART" id="SM00066">
    <property type="entry name" value="GAL4"/>
    <property type="match status" value="1"/>
</dbReference>
<evidence type="ECO:0000259" key="3">
    <source>
        <dbReference type="PROSITE" id="PS50048"/>
    </source>
</evidence>
<dbReference type="InterPro" id="IPR001138">
    <property type="entry name" value="Zn2Cys6_DnaBD"/>
</dbReference>
<evidence type="ECO:0000256" key="1">
    <source>
        <dbReference type="ARBA" id="ARBA00023242"/>
    </source>
</evidence>
<dbReference type="PROSITE" id="PS00463">
    <property type="entry name" value="ZN2_CY6_FUNGAL_1"/>
    <property type="match status" value="1"/>
</dbReference>
<accession>A0A086T6L1</accession>
<keyword evidence="5" id="KW-1185">Reference proteome</keyword>
<dbReference type="OrthoDB" id="3498215at2759"/>
<dbReference type="Proteomes" id="UP000029964">
    <property type="component" value="Unassembled WGS sequence"/>
</dbReference>
<dbReference type="InterPro" id="IPR036864">
    <property type="entry name" value="Zn2-C6_fun-type_DNA-bd_sf"/>
</dbReference>
<reference evidence="5" key="1">
    <citation type="journal article" date="2014" name="Genome Announc.">
        <title>Genome sequence and annotation of Acremonium chrysogenum, producer of the beta-lactam antibiotic cephalosporin C.</title>
        <authorList>
            <person name="Terfehr D."/>
            <person name="Dahlmann T.A."/>
            <person name="Specht T."/>
            <person name="Zadra I."/>
            <person name="Kuernsteiner H."/>
            <person name="Kueck U."/>
        </authorList>
    </citation>
    <scope>NUCLEOTIDE SEQUENCE [LARGE SCALE GENOMIC DNA]</scope>
    <source>
        <strain evidence="5">ATCC 11550 / CBS 779.69 / DSM 880 / IAM 14645 / JCM 23072 / IMI 49137</strain>
    </source>
</reference>
<dbReference type="Gene3D" id="4.10.240.10">
    <property type="entry name" value="Zn(2)-C6 fungal-type DNA-binding domain"/>
    <property type="match status" value="1"/>
</dbReference>
<dbReference type="GO" id="GO:0000981">
    <property type="term" value="F:DNA-binding transcription factor activity, RNA polymerase II-specific"/>
    <property type="evidence" value="ECO:0007669"/>
    <property type="project" value="InterPro"/>
</dbReference>
<name>A0A086T6L1_HAPC1</name>
<protein>
    <recommendedName>
        <fullName evidence="3">Zn(2)-C6 fungal-type domain-containing protein</fullName>
    </recommendedName>
</protein>
<dbReference type="PROSITE" id="PS50048">
    <property type="entry name" value="ZN2_CY6_FUNGAL_2"/>
    <property type="match status" value="1"/>
</dbReference>
<sequence length="508" mass="54827">MASTEPTGAQPSGVQKHRACDECRFRKLACSKEPSGCSRCHREGIRCHYSPQKPMGRPRKRRLVEESTSVNDDVQAPAVESVVVVSSADHPYEGQSATAQHVPPSSSMLFSEDPSLSFLGDAPADPNLGFMDLLPYDHTYLDTSHTTAHLDPQILLQNDGVPDDPMPFALNGVDILSGINFDEEPGSSAAAMSKDLSDSLQRYWLSQGPDSIEPPESMPSDLSNSASDSPGSIAGQTSSSGPASAAPPPTANPTVAPSPKAIPSVSCGCLSTLYLALDSLSHLPTDVTAAIRVARNATKVAHDVIRCPACSEPVAEDVSVPVPIQSFQSLMLLATIVPSTCNAYASILEMVDVEHAAAKREARTLAFSFQDIGGIWGVVRSPSGDTYTDDCPRLTALNNTRMDPDTWRTTMRAILRLDVYGFGEPPDDVPMSAASKFRHSGLRDVVRLLEDRSNRRHERVDHLFAAGKVPEHSGYLLHQPYRPLPPQERQCMRVLEAARVALDNLVIS</sequence>
<dbReference type="GO" id="GO:0008270">
    <property type="term" value="F:zinc ion binding"/>
    <property type="evidence" value="ECO:0007669"/>
    <property type="project" value="InterPro"/>
</dbReference>
<dbReference type="EMBL" id="JPKY01000039">
    <property type="protein sequence ID" value="KFH44993.1"/>
    <property type="molecule type" value="Genomic_DNA"/>
</dbReference>
<dbReference type="PANTHER" id="PTHR31668">
    <property type="entry name" value="GLUCOSE TRANSPORT TRANSCRIPTION REGULATOR RGT1-RELATED-RELATED"/>
    <property type="match status" value="1"/>
</dbReference>
<dbReference type="GO" id="GO:0005634">
    <property type="term" value="C:nucleus"/>
    <property type="evidence" value="ECO:0007669"/>
    <property type="project" value="TreeGrafter"/>
</dbReference>
<dbReference type="InterPro" id="IPR050797">
    <property type="entry name" value="Carb_Metab_Trans_Reg"/>
</dbReference>
<evidence type="ECO:0000313" key="5">
    <source>
        <dbReference type="Proteomes" id="UP000029964"/>
    </source>
</evidence>
<keyword evidence="1" id="KW-0539">Nucleus</keyword>
<gene>
    <name evidence="4" type="ORF">ACRE_042220</name>
</gene>
<dbReference type="STRING" id="857340.A0A086T6L1"/>
<dbReference type="SUPFAM" id="SSF57701">
    <property type="entry name" value="Zn2/Cys6 DNA-binding domain"/>
    <property type="match status" value="1"/>
</dbReference>
<evidence type="ECO:0000313" key="4">
    <source>
        <dbReference type="EMBL" id="KFH44993.1"/>
    </source>
</evidence>